<dbReference type="AlphaFoldDB" id="A0A5B8MKN3"/>
<keyword evidence="3" id="KW-1185">Reference proteome</keyword>
<proteinExistence type="predicted"/>
<dbReference type="EMBL" id="CP031037">
    <property type="protein sequence ID" value="QDZ21013.1"/>
    <property type="molecule type" value="Genomic_DNA"/>
</dbReference>
<reference evidence="2 3" key="1">
    <citation type="submission" date="2018-07" db="EMBL/GenBank/DDBJ databases">
        <title>The complete nuclear genome of the prasinophyte Chloropicon primus (CCMP1205).</title>
        <authorList>
            <person name="Pombert J.-F."/>
            <person name="Otis C."/>
            <person name="Turmel M."/>
            <person name="Lemieux C."/>
        </authorList>
    </citation>
    <scope>NUCLEOTIDE SEQUENCE [LARGE SCALE GENOMIC DNA]</scope>
    <source>
        <strain evidence="2 3">CCMP1205</strain>
    </source>
</reference>
<accession>A0A5B8MKN3</accession>
<gene>
    <name evidence="2" type="ORF">A3770_04p35310</name>
</gene>
<sequence>MDDYICMAGCCAAWYLLFGGDRNRARAPPRAHNPHMCPHCDQYGRCRANVHGRPHASPYSPHADAQCGAYGPTPGCGQGRPYAPSAAAYNAAPPGVQFPPEYHGPTPGGYPGGPPAAPGYPVHPSGPVPGPMPPAGGHAYPQPYIVQATPPPGYPTTHNQV</sequence>
<protein>
    <submittedName>
        <fullName evidence="2">Uncharacterized protein</fullName>
    </submittedName>
</protein>
<evidence type="ECO:0000313" key="2">
    <source>
        <dbReference type="EMBL" id="QDZ21013.1"/>
    </source>
</evidence>
<evidence type="ECO:0000313" key="3">
    <source>
        <dbReference type="Proteomes" id="UP000316726"/>
    </source>
</evidence>
<organism evidence="2 3">
    <name type="scientific">Chloropicon primus</name>
    <dbReference type="NCBI Taxonomy" id="1764295"/>
    <lineage>
        <taxon>Eukaryota</taxon>
        <taxon>Viridiplantae</taxon>
        <taxon>Chlorophyta</taxon>
        <taxon>Chloropicophyceae</taxon>
        <taxon>Chloropicales</taxon>
        <taxon>Chloropicaceae</taxon>
        <taxon>Chloropicon</taxon>
    </lineage>
</organism>
<dbReference type="Proteomes" id="UP000316726">
    <property type="component" value="Chromosome 4"/>
</dbReference>
<evidence type="ECO:0000256" key="1">
    <source>
        <dbReference type="SAM" id="MobiDB-lite"/>
    </source>
</evidence>
<name>A0A5B8MKN3_9CHLO</name>
<feature type="region of interest" description="Disordered" evidence="1">
    <location>
        <begin position="101"/>
        <end position="129"/>
    </location>
</feature>